<keyword evidence="1" id="KW-0472">Membrane</keyword>
<proteinExistence type="predicted"/>
<evidence type="ECO:0000313" key="2">
    <source>
        <dbReference type="EMBL" id="SVB49292.1"/>
    </source>
</evidence>
<sequence>MYSSWITRGLESRYRRPALTASRGTTLNPLSELFTILLVVVVLVGAISREPMIAAPGALAFVIA</sequence>
<protein>
    <submittedName>
        <fullName evidence="2">Uncharacterized protein</fullName>
    </submittedName>
</protein>
<dbReference type="AlphaFoldDB" id="A0A382EG34"/>
<accession>A0A382EG34</accession>
<dbReference type="EMBL" id="UINC01044188">
    <property type="protein sequence ID" value="SVB49292.1"/>
    <property type="molecule type" value="Genomic_DNA"/>
</dbReference>
<feature type="non-terminal residue" evidence="2">
    <location>
        <position position="64"/>
    </location>
</feature>
<feature type="transmembrane region" description="Helical" evidence="1">
    <location>
        <begin position="30"/>
        <end position="47"/>
    </location>
</feature>
<keyword evidence="1" id="KW-0812">Transmembrane</keyword>
<keyword evidence="1" id="KW-1133">Transmembrane helix</keyword>
<organism evidence="2">
    <name type="scientific">marine metagenome</name>
    <dbReference type="NCBI Taxonomy" id="408172"/>
    <lineage>
        <taxon>unclassified sequences</taxon>
        <taxon>metagenomes</taxon>
        <taxon>ecological metagenomes</taxon>
    </lineage>
</organism>
<evidence type="ECO:0000256" key="1">
    <source>
        <dbReference type="SAM" id="Phobius"/>
    </source>
</evidence>
<reference evidence="2" key="1">
    <citation type="submission" date="2018-05" db="EMBL/GenBank/DDBJ databases">
        <authorList>
            <person name="Lanie J.A."/>
            <person name="Ng W.-L."/>
            <person name="Kazmierczak K.M."/>
            <person name="Andrzejewski T.M."/>
            <person name="Davidsen T.M."/>
            <person name="Wayne K.J."/>
            <person name="Tettelin H."/>
            <person name="Glass J.I."/>
            <person name="Rusch D."/>
            <person name="Podicherti R."/>
            <person name="Tsui H.-C.T."/>
            <person name="Winkler M.E."/>
        </authorList>
    </citation>
    <scope>NUCLEOTIDE SEQUENCE</scope>
</reference>
<gene>
    <name evidence="2" type="ORF">METZ01_LOCUS202146</name>
</gene>
<name>A0A382EG34_9ZZZZ</name>